<protein>
    <submittedName>
        <fullName evidence="1">Uncharacterized protein</fullName>
    </submittedName>
</protein>
<dbReference type="EMBL" id="CP071872">
    <property type="protein sequence ID" value="UNM13829.1"/>
    <property type="molecule type" value="Genomic_DNA"/>
</dbReference>
<dbReference type="Proteomes" id="UP000828924">
    <property type="component" value="Chromosome"/>
</dbReference>
<evidence type="ECO:0000313" key="2">
    <source>
        <dbReference type="Proteomes" id="UP000828924"/>
    </source>
</evidence>
<gene>
    <name evidence="1" type="ORF">J4032_22305</name>
</gene>
<proteinExistence type="predicted"/>
<reference evidence="1 2" key="1">
    <citation type="submission" date="2021-03" db="EMBL/GenBank/DDBJ databases">
        <title>Complete genome of Streptomyces formicae strain 1H-GS9 (DSM 100524).</title>
        <authorList>
            <person name="Atanasov K.E."/>
            <person name="Altabella T."/>
            <person name="Ferrer A."/>
        </authorList>
    </citation>
    <scope>NUCLEOTIDE SEQUENCE [LARGE SCALE GENOMIC DNA]</scope>
    <source>
        <strain evidence="1 2">1H-GS9</strain>
    </source>
</reference>
<sequence length="96" mass="10645">MSTIFPSLPPIPTDPAPAAVSAFKMLHLPKGVAEAELLMDDAVRELRRPRQIEFFGPLLCESDENDRQTAQAMYAQADKTVSSYPERMGSHLRSLS</sequence>
<organism evidence="1 2">
    <name type="scientific">Streptomyces formicae</name>
    <dbReference type="NCBI Taxonomy" id="1616117"/>
    <lineage>
        <taxon>Bacteria</taxon>
        <taxon>Bacillati</taxon>
        <taxon>Actinomycetota</taxon>
        <taxon>Actinomycetes</taxon>
        <taxon>Kitasatosporales</taxon>
        <taxon>Streptomycetaceae</taxon>
        <taxon>Streptomyces</taxon>
    </lineage>
</organism>
<keyword evidence="2" id="KW-1185">Reference proteome</keyword>
<accession>A0ABY3WMG5</accession>
<name>A0ABY3WMG5_9ACTN</name>
<evidence type="ECO:0000313" key="1">
    <source>
        <dbReference type="EMBL" id="UNM13829.1"/>
    </source>
</evidence>
<dbReference type="RefSeq" id="WP_242332753.1">
    <property type="nucleotide sequence ID" value="NZ_CP071872.1"/>
</dbReference>